<dbReference type="InterPro" id="IPR024904">
    <property type="entry name" value="OTCase_ArgI"/>
</dbReference>
<evidence type="ECO:0000259" key="7">
    <source>
        <dbReference type="Pfam" id="PF00185"/>
    </source>
</evidence>
<feature type="binding site" evidence="6">
    <location>
        <position position="108"/>
    </location>
    <ligand>
        <name>carbamoyl phosphate</name>
        <dbReference type="ChEBI" id="CHEBI:58228"/>
    </ligand>
</feature>
<dbReference type="InterPro" id="IPR006131">
    <property type="entry name" value="Asp_carbamoyltransf_Asp/Orn-bd"/>
</dbReference>
<feature type="binding site" evidence="6">
    <location>
        <begin position="135"/>
        <end position="138"/>
    </location>
    <ligand>
        <name>carbamoyl phosphate</name>
        <dbReference type="ChEBI" id="CHEBI:58228"/>
    </ligand>
</feature>
<feature type="binding site" evidence="6">
    <location>
        <begin position="274"/>
        <end position="275"/>
    </location>
    <ligand>
        <name>carbamoyl phosphate</name>
        <dbReference type="ChEBI" id="CHEBI:58228"/>
    </ligand>
</feature>
<dbReference type="PANTHER" id="PTHR45753:SF2">
    <property type="entry name" value="ORNITHINE CARBAMOYLTRANSFERASE"/>
    <property type="match status" value="1"/>
</dbReference>
<dbReference type="HAMAP" id="MF_01109">
    <property type="entry name" value="OTCase"/>
    <property type="match status" value="1"/>
</dbReference>
<dbReference type="InterPro" id="IPR002292">
    <property type="entry name" value="Orn/put_carbamltrans"/>
</dbReference>
<dbReference type="InterPro" id="IPR006130">
    <property type="entry name" value="Asp/Orn_carbamoylTrfase"/>
</dbReference>
<reference evidence="10" key="1">
    <citation type="submission" date="2016-06" db="EMBL/GenBank/DDBJ databases">
        <authorList>
            <person name="Varghese N."/>
            <person name="Submissions Spin"/>
        </authorList>
    </citation>
    <scope>NUCLEOTIDE SEQUENCE [LARGE SCALE GENOMIC DNA]</scope>
    <source>
        <strain evidence="10">DSM 45647</strain>
    </source>
</reference>
<dbReference type="EMBL" id="FMDM01000018">
    <property type="protein sequence ID" value="SCG77379.1"/>
    <property type="molecule type" value="Genomic_DNA"/>
</dbReference>
<dbReference type="PROSITE" id="PS00097">
    <property type="entry name" value="CARBAMOYLTRANSFERASE"/>
    <property type="match status" value="1"/>
</dbReference>
<feature type="domain" description="Aspartate/ornithine carbamoyltransferase Asp/Orn-binding" evidence="7">
    <location>
        <begin position="156"/>
        <end position="328"/>
    </location>
</feature>
<dbReference type="SUPFAM" id="SSF53671">
    <property type="entry name" value="Aspartate/ornithine carbamoyltransferase"/>
    <property type="match status" value="1"/>
</dbReference>
<dbReference type="PRINTS" id="PR00102">
    <property type="entry name" value="OTCASE"/>
</dbReference>
<evidence type="ECO:0000256" key="2">
    <source>
        <dbReference type="ARBA" id="ARBA00007805"/>
    </source>
</evidence>
<gene>
    <name evidence="9" type="ORF">GA0070213_11836</name>
</gene>
<dbReference type="Proteomes" id="UP000199360">
    <property type="component" value="Unassembled WGS sequence"/>
</dbReference>
<dbReference type="RefSeq" id="WP_091070808.1">
    <property type="nucleotide sequence ID" value="NZ_FMDM01000018.1"/>
</dbReference>
<protein>
    <recommendedName>
        <fullName evidence="3 6">Ornithine carbamoyltransferase</fullName>
        <shortName evidence="6">OTCase</shortName>
        <ecNumber evidence="3 6">2.1.3.3</ecNumber>
    </recommendedName>
</protein>
<feature type="binding site" evidence="6">
    <location>
        <begin position="57"/>
        <end position="60"/>
    </location>
    <ligand>
        <name>carbamoyl phosphate</name>
        <dbReference type="ChEBI" id="CHEBI:58228"/>
    </ligand>
</feature>
<proteinExistence type="inferred from homology"/>
<evidence type="ECO:0000256" key="4">
    <source>
        <dbReference type="ARBA" id="ARBA00022679"/>
    </source>
</evidence>
<dbReference type="OrthoDB" id="9802587at2"/>
<feature type="domain" description="Aspartate/ornithine carbamoyltransferase carbamoyl-P binding" evidence="8">
    <location>
        <begin position="10"/>
        <end position="148"/>
    </location>
</feature>
<keyword evidence="10" id="KW-1185">Reference proteome</keyword>
<feature type="binding site" evidence="6">
    <location>
        <position position="168"/>
    </location>
    <ligand>
        <name>L-ornithine</name>
        <dbReference type="ChEBI" id="CHEBI:46911"/>
    </ligand>
</feature>
<dbReference type="PANTHER" id="PTHR45753">
    <property type="entry name" value="ORNITHINE CARBAMOYLTRANSFERASE, MITOCHONDRIAL"/>
    <property type="match status" value="1"/>
</dbReference>
<dbReference type="STRING" id="745366.GA0070213_11836"/>
<keyword evidence="4 6" id="KW-0808">Transferase</keyword>
<dbReference type="InterPro" id="IPR006132">
    <property type="entry name" value="Asp/Orn_carbamoyltranf_P-bd"/>
</dbReference>
<dbReference type="EC" id="2.1.3.3" evidence="3 6"/>
<feature type="binding site" evidence="6">
    <location>
        <position position="319"/>
    </location>
    <ligand>
        <name>carbamoyl phosphate</name>
        <dbReference type="ChEBI" id="CHEBI:58228"/>
    </ligand>
</feature>
<dbReference type="GO" id="GO:0005737">
    <property type="term" value="C:cytoplasm"/>
    <property type="evidence" value="ECO:0007669"/>
    <property type="project" value="UniProtKB-SubCell"/>
</dbReference>
<dbReference type="GO" id="GO:0004585">
    <property type="term" value="F:ornithine carbamoyltransferase activity"/>
    <property type="evidence" value="ECO:0007669"/>
    <property type="project" value="UniProtKB-UniRule"/>
</dbReference>
<keyword evidence="6" id="KW-0963">Cytoplasm</keyword>
<evidence type="ECO:0000313" key="10">
    <source>
        <dbReference type="Proteomes" id="UP000199360"/>
    </source>
</evidence>
<evidence type="ECO:0000313" key="9">
    <source>
        <dbReference type="EMBL" id="SCG77379.1"/>
    </source>
</evidence>
<evidence type="ECO:0000256" key="5">
    <source>
        <dbReference type="ARBA" id="ARBA00048772"/>
    </source>
</evidence>
<dbReference type="PRINTS" id="PR00100">
    <property type="entry name" value="AOTCASE"/>
</dbReference>
<accession>A0A1C5K4B8</accession>
<comment type="subcellular location">
    <subcellularLocation>
        <location evidence="6">Cytoplasm</location>
    </subcellularLocation>
</comment>
<comment type="similarity">
    <text evidence="2 6">Belongs to the aspartate/ornithine carbamoyltransferase superfamily. OTCase family.</text>
</comment>
<name>A0A1C5K4B8_9ACTN</name>
<dbReference type="InterPro" id="IPR036901">
    <property type="entry name" value="Asp/Orn_carbamoylTrfase_sf"/>
</dbReference>
<dbReference type="AlphaFoldDB" id="A0A1C5K4B8"/>
<dbReference type="GO" id="GO:0016597">
    <property type="term" value="F:amino acid binding"/>
    <property type="evidence" value="ECO:0007669"/>
    <property type="project" value="InterPro"/>
</dbReference>
<sequence length="333" mass="36586">MTSRTRPGSLLQDLDLDRTRRLDLLALATELKRDRQHGDEIPRLRGRSIVLVFEKNSTRTRCAFEVAAHEQGAHVTFLGPEGSHLGREESVADTARVLGRMYDGLAFRGYAQDTVELFAERSGVPVWNALTDAWHPTQSLADVLTMTEHHGGDLQDIALCFTGDGRGNIARSLLVTGALLGMDVRIAAPAGRQPPPDVVAAAQAAARPSGARILVTDDLDVAVRGADFVYTDVWVSMGEPDDAWEERVPSLLPYRVTDELLDATNRSGVRFMHCLPAIHNRGTDLGARLHRQFGLDGAEVTEEVFESKRSIVFDQAENRLHVIKALLVRALAD</sequence>
<evidence type="ECO:0000256" key="3">
    <source>
        <dbReference type="ARBA" id="ARBA00013007"/>
    </source>
</evidence>
<dbReference type="Gene3D" id="3.40.50.1370">
    <property type="entry name" value="Aspartate/ornithine carbamoyltransferase"/>
    <property type="match status" value="2"/>
</dbReference>
<organism evidence="9 10">
    <name type="scientific">Micromonospora humi</name>
    <dbReference type="NCBI Taxonomy" id="745366"/>
    <lineage>
        <taxon>Bacteria</taxon>
        <taxon>Bacillati</taxon>
        <taxon>Actinomycetota</taxon>
        <taxon>Actinomycetes</taxon>
        <taxon>Micromonosporales</taxon>
        <taxon>Micromonosporaceae</taxon>
        <taxon>Micromonospora</taxon>
    </lineage>
</organism>
<dbReference type="GO" id="GO:0019240">
    <property type="term" value="P:citrulline biosynthetic process"/>
    <property type="evidence" value="ECO:0007669"/>
    <property type="project" value="TreeGrafter"/>
</dbReference>
<feature type="binding site" evidence="6">
    <location>
        <begin position="236"/>
        <end position="237"/>
    </location>
    <ligand>
        <name>L-ornithine</name>
        <dbReference type="ChEBI" id="CHEBI:46911"/>
    </ligand>
</feature>
<dbReference type="GO" id="GO:0042450">
    <property type="term" value="P:L-arginine biosynthetic process via ornithine"/>
    <property type="evidence" value="ECO:0007669"/>
    <property type="project" value="UniProtKB-UniRule"/>
</dbReference>
<evidence type="ECO:0000256" key="6">
    <source>
        <dbReference type="HAMAP-Rule" id="MF_01109"/>
    </source>
</evidence>
<dbReference type="FunFam" id="3.40.50.1370:FF:000008">
    <property type="entry name" value="Ornithine carbamoyltransferase"/>
    <property type="match status" value="1"/>
</dbReference>
<comment type="function">
    <text evidence="1">Reversibly catalyzes the transfer of the carbamoyl group from carbamoyl phosphate (CP) to the N(epsilon) atom of ornithine (ORN) to produce L-citrulline.</text>
</comment>
<evidence type="ECO:0000259" key="8">
    <source>
        <dbReference type="Pfam" id="PF02729"/>
    </source>
</evidence>
<dbReference type="Pfam" id="PF00185">
    <property type="entry name" value="OTCace"/>
    <property type="match status" value="1"/>
</dbReference>
<dbReference type="Pfam" id="PF02729">
    <property type="entry name" value="OTCace_N"/>
    <property type="match status" value="1"/>
</dbReference>
<evidence type="ECO:0000256" key="1">
    <source>
        <dbReference type="ARBA" id="ARBA00003822"/>
    </source>
</evidence>
<comment type="caution">
    <text evidence="6">Lacks conserved residue(s) required for the propagation of feature annotation.</text>
</comment>
<dbReference type="NCBIfam" id="TIGR00658">
    <property type="entry name" value="orni_carb_tr"/>
    <property type="match status" value="1"/>
</dbReference>
<feature type="binding site" evidence="6">
    <location>
        <position position="232"/>
    </location>
    <ligand>
        <name>L-ornithine</name>
        <dbReference type="ChEBI" id="CHEBI:46911"/>
    </ligand>
</feature>
<comment type="catalytic activity">
    <reaction evidence="5 6">
        <text>carbamoyl phosphate + L-ornithine = L-citrulline + phosphate + H(+)</text>
        <dbReference type="Rhea" id="RHEA:19513"/>
        <dbReference type="ChEBI" id="CHEBI:15378"/>
        <dbReference type="ChEBI" id="CHEBI:43474"/>
        <dbReference type="ChEBI" id="CHEBI:46911"/>
        <dbReference type="ChEBI" id="CHEBI:57743"/>
        <dbReference type="ChEBI" id="CHEBI:58228"/>
        <dbReference type="EC" id="2.1.3.3"/>
    </reaction>
</comment>